<feature type="transmembrane region" description="Helical" evidence="1">
    <location>
        <begin position="224"/>
        <end position="244"/>
    </location>
</feature>
<feature type="transmembrane region" description="Helical" evidence="1">
    <location>
        <begin position="283"/>
        <end position="302"/>
    </location>
</feature>
<protein>
    <recommendedName>
        <fullName evidence="4">ABC transporter permease</fullName>
    </recommendedName>
</protein>
<organism evidence="2 3">
    <name type="scientific">Thermomonospora cellulosilytica</name>
    <dbReference type="NCBI Taxonomy" id="1411118"/>
    <lineage>
        <taxon>Bacteria</taxon>
        <taxon>Bacillati</taxon>
        <taxon>Actinomycetota</taxon>
        <taxon>Actinomycetes</taxon>
        <taxon>Streptosporangiales</taxon>
        <taxon>Thermomonosporaceae</taxon>
        <taxon>Thermomonospora</taxon>
    </lineage>
</organism>
<accession>A0A7W3N3R0</accession>
<dbReference type="AlphaFoldDB" id="A0A7W3N3R0"/>
<sequence>MQASSGRRALGIALAVAALQMVMLVAFAWPAARSAPHDLPIAVTGPQAAAVADRLAGQGGFAVETLPDEAAARQALRDREVYGAIVTAPAGPKVLVASGASPAVAQQIGQYAATLSGAPAPPVTDVVPAGEHGAAFASLALPLVMSGIAGGALLALLVRGTGPRLAGLAGVAVLGGLGSAALAQGWLGILDGSYLAVSGAIALAVAAISGTVLGLAALIGPPGVVVGALTMLLLGNPLSAAATAPELLPEPWGDLGQLLPPGAAATLLRSAGYFDGAAAARPLTVLAVWALAGTALVVLGGLRRPGGRTRDNGAPAAPAGA</sequence>
<dbReference type="EMBL" id="JACJII010000001">
    <property type="protein sequence ID" value="MBA9006933.1"/>
    <property type="molecule type" value="Genomic_DNA"/>
</dbReference>
<dbReference type="RefSeq" id="WP_182707681.1">
    <property type="nucleotide sequence ID" value="NZ_JACJII010000001.1"/>
</dbReference>
<feature type="transmembrane region" description="Helical" evidence="1">
    <location>
        <begin position="134"/>
        <end position="158"/>
    </location>
</feature>
<keyword evidence="3" id="KW-1185">Reference proteome</keyword>
<evidence type="ECO:0000313" key="2">
    <source>
        <dbReference type="EMBL" id="MBA9006933.1"/>
    </source>
</evidence>
<feature type="transmembrane region" description="Helical" evidence="1">
    <location>
        <begin position="193"/>
        <end position="217"/>
    </location>
</feature>
<proteinExistence type="predicted"/>
<evidence type="ECO:0000256" key="1">
    <source>
        <dbReference type="SAM" id="Phobius"/>
    </source>
</evidence>
<keyword evidence="1" id="KW-1133">Transmembrane helix</keyword>
<keyword evidence="1" id="KW-0812">Transmembrane</keyword>
<comment type="caution">
    <text evidence="2">The sequence shown here is derived from an EMBL/GenBank/DDBJ whole genome shotgun (WGS) entry which is preliminary data.</text>
</comment>
<evidence type="ECO:0000313" key="3">
    <source>
        <dbReference type="Proteomes" id="UP000539313"/>
    </source>
</evidence>
<keyword evidence="1" id="KW-0472">Membrane</keyword>
<dbReference type="Proteomes" id="UP000539313">
    <property type="component" value="Unassembled WGS sequence"/>
</dbReference>
<feature type="transmembrane region" description="Helical" evidence="1">
    <location>
        <begin position="165"/>
        <end position="187"/>
    </location>
</feature>
<name>A0A7W3N3R0_9ACTN</name>
<gene>
    <name evidence="2" type="ORF">HNR21_005815</name>
</gene>
<reference evidence="2 3" key="1">
    <citation type="submission" date="2020-08" db="EMBL/GenBank/DDBJ databases">
        <title>Sequencing the genomes of 1000 actinobacteria strains.</title>
        <authorList>
            <person name="Klenk H.-P."/>
        </authorList>
    </citation>
    <scope>NUCLEOTIDE SEQUENCE [LARGE SCALE GENOMIC DNA]</scope>
    <source>
        <strain evidence="2 3">DSM 45823</strain>
    </source>
</reference>
<evidence type="ECO:0008006" key="4">
    <source>
        <dbReference type="Google" id="ProtNLM"/>
    </source>
</evidence>